<protein>
    <recommendedName>
        <fullName evidence="6">MmcQ/YjbR family DNA-binding protein</fullName>
    </recommendedName>
</protein>
<evidence type="ECO:0008006" key="6">
    <source>
        <dbReference type="Google" id="ProtNLM"/>
    </source>
</evidence>
<evidence type="ECO:0000313" key="5">
    <source>
        <dbReference type="Proteomes" id="UP000281192"/>
    </source>
</evidence>
<dbReference type="AlphaFoldDB" id="A0A2N5CWY8"/>
<dbReference type="EMBL" id="PJRQ01000011">
    <property type="protein sequence ID" value="PLR18322.1"/>
    <property type="molecule type" value="Genomic_DNA"/>
</dbReference>
<evidence type="ECO:0000313" key="3">
    <source>
        <dbReference type="EMBL" id="PLR18322.1"/>
    </source>
</evidence>
<evidence type="ECO:0000313" key="4">
    <source>
        <dbReference type="Proteomes" id="UP000234483"/>
    </source>
</evidence>
<organism evidence="3 4">
    <name type="scientific">Caulobacter flavus</name>
    <dbReference type="NCBI Taxonomy" id="1679497"/>
    <lineage>
        <taxon>Bacteria</taxon>
        <taxon>Pseudomonadati</taxon>
        <taxon>Pseudomonadota</taxon>
        <taxon>Alphaproteobacteria</taxon>
        <taxon>Caulobacterales</taxon>
        <taxon>Caulobacteraceae</taxon>
        <taxon>Caulobacter</taxon>
    </lineage>
</organism>
<accession>A0A2N5CWY8</accession>
<gene>
    <name evidence="2" type="ORF">C1707_15100</name>
    <name evidence="3" type="ORF">CFHF_06095</name>
</gene>
<proteinExistence type="predicted"/>
<dbReference type="Proteomes" id="UP000281192">
    <property type="component" value="Chromosome"/>
</dbReference>
<sequence>MPGADPYAPARSATSASVTALTAFCPASGDSESEGRRVTRGAETVQFRVGGKAFATLGWPEAGWAVVKLSARDQARILAEQDAASPEPGRQRRSGVTLLWLEDLEEAALADILAAAWKQAYSGERAPRRGGRPRKEAAAAPSRS</sequence>
<feature type="region of interest" description="Disordered" evidence="1">
    <location>
        <begin position="123"/>
        <end position="144"/>
    </location>
</feature>
<keyword evidence="5" id="KW-1185">Reference proteome</keyword>
<name>A0A2N5CWY8_9CAUL</name>
<dbReference type="KEGG" id="cfh:C1707_15100"/>
<dbReference type="Pfam" id="PF04237">
    <property type="entry name" value="YjbR"/>
    <property type="match status" value="1"/>
</dbReference>
<dbReference type="SUPFAM" id="SSF142906">
    <property type="entry name" value="YjbR-like"/>
    <property type="match status" value="1"/>
</dbReference>
<dbReference type="InterPro" id="IPR058532">
    <property type="entry name" value="YjbR/MT2646/Rv2570-like"/>
</dbReference>
<dbReference type="Proteomes" id="UP000234483">
    <property type="component" value="Unassembled WGS sequence"/>
</dbReference>
<dbReference type="InterPro" id="IPR038056">
    <property type="entry name" value="YjbR-like_sf"/>
</dbReference>
<dbReference type="EMBL" id="CP026100">
    <property type="protein sequence ID" value="AYV47481.1"/>
    <property type="molecule type" value="Genomic_DNA"/>
</dbReference>
<reference evidence="3 4" key="1">
    <citation type="submission" date="2017-12" db="EMBL/GenBank/DDBJ databases">
        <title>The genome sequence of Caulobacter flavus CGMCC1 15093.</title>
        <authorList>
            <person name="Gao J."/>
            <person name="Mao X."/>
            <person name="Sun J."/>
        </authorList>
    </citation>
    <scope>NUCLEOTIDE SEQUENCE [LARGE SCALE GENOMIC DNA]</scope>
    <source>
        <strain evidence="3 4">CGMCC1 15093</strain>
    </source>
</reference>
<dbReference type="OrthoDB" id="7193251at2"/>
<evidence type="ECO:0000256" key="1">
    <source>
        <dbReference type="SAM" id="MobiDB-lite"/>
    </source>
</evidence>
<reference evidence="2 5" key="2">
    <citation type="submission" date="2018-01" db="EMBL/GenBank/DDBJ databases">
        <title>Complete genome sequence of Caulobacter flavus RHGG3.</title>
        <authorList>
            <person name="Yang E."/>
        </authorList>
    </citation>
    <scope>NUCLEOTIDE SEQUENCE [LARGE SCALE GENOMIC DNA]</scope>
    <source>
        <strain evidence="2 5">RHGG3</strain>
    </source>
</reference>
<evidence type="ECO:0000313" key="2">
    <source>
        <dbReference type="EMBL" id="AYV47481.1"/>
    </source>
</evidence>